<evidence type="ECO:0000313" key="4">
    <source>
        <dbReference type="Proteomes" id="UP000094053"/>
    </source>
</evidence>
<organism evidence="3 4">
    <name type="scientific">Mycolicibacterium flavescens</name>
    <name type="common">Mycobacterium flavescens</name>
    <dbReference type="NCBI Taxonomy" id="1776"/>
    <lineage>
        <taxon>Bacteria</taxon>
        <taxon>Bacillati</taxon>
        <taxon>Actinomycetota</taxon>
        <taxon>Actinomycetes</taxon>
        <taxon>Mycobacteriales</taxon>
        <taxon>Mycobacteriaceae</taxon>
        <taxon>Mycolicibacterium</taxon>
    </lineage>
</organism>
<dbReference type="OrthoDB" id="4625123at2"/>
<feature type="signal peptide" evidence="2">
    <location>
        <begin position="1"/>
        <end position="22"/>
    </location>
</feature>
<dbReference type="STRING" id="1776.BHQ18_08225"/>
<dbReference type="AlphaFoldDB" id="A0A1E3RMU9"/>
<gene>
    <name evidence="3" type="ORF">BHQ18_08225</name>
</gene>
<evidence type="ECO:0000256" key="1">
    <source>
        <dbReference type="SAM" id="MobiDB-lite"/>
    </source>
</evidence>
<proteinExistence type="predicted"/>
<evidence type="ECO:0000313" key="3">
    <source>
        <dbReference type="EMBL" id="ODQ90717.1"/>
    </source>
</evidence>
<keyword evidence="2" id="KW-0732">Signal</keyword>
<evidence type="ECO:0008006" key="5">
    <source>
        <dbReference type="Google" id="ProtNLM"/>
    </source>
</evidence>
<feature type="chain" id="PRO_5009135134" description="Lipoprotein LpqN" evidence="2">
    <location>
        <begin position="23"/>
        <end position="221"/>
    </location>
</feature>
<feature type="region of interest" description="Disordered" evidence="1">
    <location>
        <begin position="27"/>
        <end position="113"/>
    </location>
</feature>
<dbReference type="PROSITE" id="PS51257">
    <property type="entry name" value="PROKAR_LIPOPROTEIN"/>
    <property type="match status" value="1"/>
</dbReference>
<sequence length="221" mass="22022">MKRAVIASAGLLLCACASTVTGSPVVDQPGAAPSSSGRPIPGPPPGAPADEQPGVVPTTGATPAACEVEDPPPVGVTASVDDPEAPTVTVALPNGWSTSAGDDDVGARLAGPDGESATVTIERTSLDPGEAFQRYADDALEASAVSSISVLPGALCGFSGQKLLGSWAEPPQQAVTFGDRIAHIPARASNYLVAVHVEAPARGAFDPLTSPLLADFAIVIP</sequence>
<dbReference type="EMBL" id="MIHA01000005">
    <property type="protein sequence ID" value="ODQ90717.1"/>
    <property type="molecule type" value="Genomic_DNA"/>
</dbReference>
<reference evidence="4" key="1">
    <citation type="submission" date="2016-09" db="EMBL/GenBank/DDBJ databases">
        <authorList>
            <person name="Greninger A.L."/>
            <person name="Jerome K.R."/>
            <person name="Mcnair B."/>
            <person name="Wallis C."/>
            <person name="Fang F."/>
        </authorList>
    </citation>
    <scope>NUCLEOTIDE SEQUENCE [LARGE SCALE GENOMIC DNA]</scope>
    <source>
        <strain evidence="4">M6</strain>
    </source>
</reference>
<name>A0A1E3RMU9_MYCFV</name>
<protein>
    <recommendedName>
        <fullName evidence="5">Lipoprotein LpqN</fullName>
    </recommendedName>
</protein>
<dbReference type="Proteomes" id="UP000094053">
    <property type="component" value="Unassembled WGS sequence"/>
</dbReference>
<keyword evidence="4" id="KW-1185">Reference proteome</keyword>
<feature type="compositionally biased region" description="Low complexity" evidence="1">
    <location>
        <begin position="29"/>
        <end position="39"/>
    </location>
</feature>
<evidence type="ECO:0000256" key="2">
    <source>
        <dbReference type="SAM" id="SignalP"/>
    </source>
</evidence>
<accession>A0A1E3RMU9</accession>
<comment type="caution">
    <text evidence="3">The sequence shown here is derived from an EMBL/GenBank/DDBJ whole genome shotgun (WGS) entry which is preliminary data.</text>
</comment>